<reference evidence="7 8" key="1">
    <citation type="submission" date="2011-02" db="EMBL/GenBank/DDBJ databases">
        <title>The Genome Sequence of Sphaeroforma arctica JP610.</title>
        <authorList>
            <consortium name="The Broad Institute Genome Sequencing Platform"/>
            <person name="Russ C."/>
            <person name="Cuomo C."/>
            <person name="Young S.K."/>
            <person name="Zeng Q."/>
            <person name="Gargeya S."/>
            <person name="Alvarado L."/>
            <person name="Berlin A."/>
            <person name="Chapman S.B."/>
            <person name="Chen Z."/>
            <person name="Freedman E."/>
            <person name="Gellesch M."/>
            <person name="Goldberg J."/>
            <person name="Griggs A."/>
            <person name="Gujja S."/>
            <person name="Heilman E."/>
            <person name="Heiman D."/>
            <person name="Howarth C."/>
            <person name="Mehta T."/>
            <person name="Neiman D."/>
            <person name="Pearson M."/>
            <person name="Roberts A."/>
            <person name="Saif S."/>
            <person name="Shea T."/>
            <person name="Shenoy N."/>
            <person name="Sisk P."/>
            <person name="Stolte C."/>
            <person name="Sykes S."/>
            <person name="White J."/>
            <person name="Yandava C."/>
            <person name="Burger G."/>
            <person name="Gray M.W."/>
            <person name="Holland P.W.H."/>
            <person name="King N."/>
            <person name="Lang F.B.F."/>
            <person name="Roger A.J."/>
            <person name="Ruiz-Trillo I."/>
            <person name="Haas B."/>
            <person name="Nusbaum C."/>
            <person name="Birren B."/>
        </authorList>
    </citation>
    <scope>NUCLEOTIDE SEQUENCE [LARGE SCALE GENOMIC DNA]</scope>
    <source>
        <strain evidence="7 8">JP610</strain>
    </source>
</reference>
<dbReference type="eggNOG" id="KOG0941">
    <property type="taxonomic scope" value="Eukaryota"/>
</dbReference>
<protein>
    <recommendedName>
        <fullName evidence="2">HECT-type E3 ubiquitin transferase</fullName>
        <ecNumber evidence="2">2.3.2.26</ecNumber>
    </recommendedName>
</protein>
<dbReference type="STRING" id="667725.A0A0L0G687"/>
<name>A0A0L0G687_9EUKA</name>
<dbReference type="GO" id="GO:0061630">
    <property type="term" value="F:ubiquitin protein ligase activity"/>
    <property type="evidence" value="ECO:0007669"/>
    <property type="project" value="UniProtKB-EC"/>
</dbReference>
<dbReference type="EMBL" id="KQ241813">
    <property type="protein sequence ID" value="KNC83723.1"/>
    <property type="molecule type" value="Genomic_DNA"/>
</dbReference>
<dbReference type="Gene3D" id="3.90.1750.10">
    <property type="entry name" value="Hect, E3 ligase catalytic domains"/>
    <property type="match status" value="1"/>
</dbReference>
<dbReference type="PROSITE" id="PS50237">
    <property type="entry name" value="HECT"/>
    <property type="match status" value="1"/>
</dbReference>
<evidence type="ECO:0000313" key="7">
    <source>
        <dbReference type="EMBL" id="KNC83723.1"/>
    </source>
</evidence>
<dbReference type="SMART" id="SM00119">
    <property type="entry name" value="HECTc"/>
    <property type="match status" value="1"/>
</dbReference>
<dbReference type="AlphaFoldDB" id="A0A0L0G687"/>
<dbReference type="EC" id="2.3.2.26" evidence="2"/>
<dbReference type="RefSeq" id="XP_014157625.1">
    <property type="nucleotide sequence ID" value="XM_014302150.1"/>
</dbReference>
<feature type="domain" description="HECT" evidence="6">
    <location>
        <begin position="26"/>
        <end position="205"/>
    </location>
</feature>
<dbReference type="SUPFAM" id="SSF56204">
    <property type="entry name" value="Hect, E3 ligase catalytic domain"/>
    <property type="match status" value="1"/>
</dbReference>
<gene>
    <name evidence="7" type="ORF">SARC_04028</name>
</gene>
<dbReference type="OrthoDB" id="8068875at2759"/>
<dbReference type="InterPro" id="IPR035983">
    <property type="entry name" value="Hect_E3_ubiquitin_ligase"/>
</dbReference>
<dbReference type="Gene3D" id="3.30.2160.10">
    <property type="entry name" value="Hect, E3 ligase catalytic domain"/>
    <property type="match status" value="1"/>
</dbReference>
<evidence type="ECO:0000256" key="1">
    <source>
        <dbReference type="ARBA" id="ARBA00000885"/>
    </source>
</evidence>
<dbReference type="Proteomes" id="UP000054560">
    <property type="component" value="Unassembled WGS sequence"/>
</dbReference>
<dbReference type="FunFam" id="3.30.2410.10:FF:000003">
    <property type="entry name" value="probable E3 ubiquitin-protein ligase HERC4 isoform X1"/>
    <property type="match status" value="1"/>
</dbReference>
<dbReference type="PANTHER" id="PTHR45700">
    <property type="entry name" value="UBIQUITIN-PROTEIN LIGASE E3C"/>
    <property type="match status" value="1"/>
</dbReference>
<evidence type="ECO:0000256" key="5">
    <source>
        <dbReference type="PROSITE-ProRule" id="PRU00104"/>
    </source>
</evidence>
<keyword evidence="8" id="KW-1185">Reference proteome</keyword>
<evidence type="ECO:0000256" key="3">
    <source>
        <dbReference type="ARBA" id="ARBA00022679"/>
    </source>
</evidence>
<feature type="active site" description="Glycyl thioester intermediate" evidence="5">
    <location>
        <position position="173"/>
    </location>
</feature>
<accession>A0A0L0G687</accession>
<keyword evidence="4 5" id="KW-0833">Ubl conjugation pathway</keyword>
<proteinExistence type="predicted"/>
<comment type="catalytic activity">
    <reaction evidence="1">
        <text>S-ubiquitinyl-[E2 ubiquitin-conjugating enzyme]-L-cysteine + [acceptor protein]-L-lysine = [E2 ubiquitin-conjugating enzyme]-L-cysteine + N(6)-ubiquitinyl-[acceptor protein]-L-lysine.</text>
        <dbReference type="EC" id="2.3.2.26"/>
    </reaction>
</comment>
<evidence type="ECO:0000256" key="2">
    <source>
        <dbReference type="ARBA" id="ARBA00012485"/>
    </source>
</evidence>
<organism evidence="7 8">
    <name type="scientific">Sphaeroforma arctica JP610</name>
    <dbReference type="NCBI Taxonomy" id="667725"/>
    <lineage>
        <taxon>Eukaryota</taxon>
        <taxon>Ichthyosporea</taxon>
        <taxon>Ichthyophonida</taxon>
        <taxon>Sphaeroforma</taxon>
    </lineage>
</organism>
<dbReference type="Gene3D" id="3.30.2410.10">
    <property type="entry name" value="Hect, E3 ligase catalytic domain"/>
    <property type="match status" value="1"/>
</dbReference>
<dbReference type="GO" id="GO:0000209">
    <property type="term" value="P:protein polyubiquitination"/>
    <property type="evidence" value="ECO:0007669"/>
    <property type="project" value="InterPro"/>
</dbReference>
<dbReference type="InterPro" id="IPR000569">
    <property type="entry name" value="HECT_dom"/>
</dbReference>
<evidence type="ECO:0000259" key="6">
    <source>
        <dbReference type="PROSITE" id="PS50237"/>
    </source>
</evidence>
<evidence type="ECO:0000256" key="4">
    <source>
        <dbReference type="ARBA" id="ARBA00022786"/>
    </source>
</evidence>
<keyword evidence="3" id="KW-0808">Transferase</keyword>
<dbReference type="PANTHER" id="PTHR45700:SF8">
    <property type="entry name" value="HECT-TYPE E3 UBIQUITIN TRANSFERASE"/>
    <property type="match status" value="1"/>
</dbReference>
<dbReference type="GeneID" id="25904532"/>
<dbReference type="InterPro" id="IPR044611">
    <property type="entry name" value="E3A/B/C-like"/>
</dbReference>
<dbReference type="Pfam" id="PF00632">
    <property type="entry name" value="HECT"/>
    <property type="match status" value="1"/>
</dbReference>
<sequence length="205" mass="23253">MHIDLQMRINLCAHTSFQYGTTKPIDLKPNGGDIPVTNDNRKEFVALYVDWLLNKSVAKQFESFSRGFHRMCGGKTLDLCIPEELELLICGSPELDFTALQENAMYDDGYTRDCVVIQWFWLLVEGFDEDKKKQLLNFVTGSDRVPINGLANMTFIIQRNGPDSDRLPTALTCFSRLLLPEYSTYAKLKDRISVAIENGKGFGLV</sequence>
<evidence type="ECO:0000313" key="8">
    <source>
        <dbReference type="Proteomes" id="UP000054560"/>
    </source>
</evidence>